<dbReference type="SMART" id="SM00382">
    <property type="entry name" value="AAA"/>
    <property type="match status" value="1"/>
</dbReference>
<reference evidence="5 6" key="1">
    <citation type="submission" date="2016-10" db="EMBL/GenBank/DDBJ databases">
        <authorList>
            <person name="de Groot N.N."/>
        </authorList>
    </citation>
    <scope>NUCLEOTIDE SEQUENCE [LARGE SCALE GENOMIC DNA]</scope>
    <source>
        <strain evidence="5 6">DSM 28286</strain>
    </source>
</reference>
<dbReference type="GO" id="GO:0005524">
    <property type="term" value="F:ATP binding"/>
    <property type="evidence" value="ECO:0007669"/>
    <property type="project" value="UniProtKB-KW"/>
</dbReference>
<dbReference type="InterPro" id="IPR013611">
    <property type="entry name" value="Transp-assoc_OB_typ2"/>
</dbReference>
<dbReference type="InterPro" id="IPR003593">
    <property type="entry name" value="AAA+_ATPase"/>
</dbReference>
<dbReference type="Proteomes" id="UP000199031">
    <property type="component" value="Unassembled WGS sequence"/>
</dbReference>
<sequence>MKALLEVKNVSKKVEDRIIIDDISFEQQPLQKIAIAGESGAGKTTLLKIITGNAQPTGGIILFDGERVIGPEEKLMPGHKKMGYLSQHYELPNHYRVEELIWFENRLDEAAANQLFEICRIDHLLQRKTNYLSGGEKQRIALCMLLVKQPVLLVLDEPFSNLDPIHTNTLKDVLDDITARLKITCTLTSHDPHDTLSWADEILVVKDGKLLQKGSPQELYYKPVNEYVAGLFGKYNLIKPHIAGLFGIDTKGNAIMTRPENFRIYKTGSGVKGVIKKISFWGSFYEAEVVVDDAKIIVRSNSNEWRDGDKVFVGIG</sequence>
<dbReference type="EMBL" id="FOXQ01000020">
    <property type="protein sequence ID" value="SFQ54577.1"/>
    <property type="molecule type" value="Genomic_DNA"/>
</dbReference>
<dbReference type="InterPro" id="IPR008995">
    <property type="entry name" value="Mo/tungstate-bd_C_term_dom"/>
</dbReference>
<dbReference type="Pfam" id="PF00005">
    <property type="entry name" value="ABC_tran"/>
    <property type="match status" value="1"/>
</dbReference>
<evidence type="ECO:0000313" key="5">
    <source>
        <dbReference type="EMBL" id="SFQ54577.1"/>
    </source>
</evidence>
<keyword evidence="6" id="KW-1185">Reference proteome</keyword>
<feature type="domain" description="ABC transporter" evidence="4">
    <location>
        <begin position="5"/>
        <end position="232"/>
    </location>
</feature>
<gene>
    <name evidence="5" type="ORF">SAMN05444277_1208</name>
</gene>
<evidence type="ECO:0000259" key="4">
    <source>
        <dbReference type="PROSITE" id="PS50893"/>
    </source>
</evidence>
<dbReference type="SUPFAM" id="SSF52540">
    <property type="entry name" value="P-loop containing nucleoside triphosphate hydrolases"/>
    <property type="match status" value="1"/>
</dbReference>
<dbReference type="SUPFAM" id="SSF50331">
    <property type="entry name" value="MOP-like"/>
    <property type="match status" value="1"/>
</dbReference>
<organism evidence="5 6">
    <name type="scientific">Parafilimonas terrae</name>
    <dbReference type="NCBI Taxonomy" id="1465490"/>
    <lineage>
        <taxon>Bacteria</taxon>
        <taxon>Pseudomonadati</taxon>
        <taxon>Bacteroidota</taxon>
        <taxon>Chitinophagia</taxon>
        <taxon>Chitinophagales</taxon>
        <taxon>Chitinophagaceae</taxon>
        <taxon>Parafilimonas</taxon>
    </lineage>
</organism>
<keyword evidence="2" id="KW-0547">Nucleotide-binding</keyword>
<dbReference type="PROSITE" id="PS50893">
    <property type="entry name" value="ABC_TRANSPORTER_2"/>
    <property type="match status" value="1"/>
</dbReference>
<dbReference type="RefSeq" id="WP_090663136.1">
    <property type="nucleotide sequence ID" value="NZ_FOXQ01000020.1"/>
</dbReference>
<name>A0A1I5ZEL9_9BACT</name>
<dbReference type="PANTHER" id="PTHR42781">
    <property type="entry name" value="SPERMIDINE/PUTRESCINE IMPORT ATP-BINDING PROTEIN POTA"/>
    <property type="match status" value="1"/>
</dbReference>
<evidence type="ECO:0000256" key="1">
    <source>
        <dbReference type="ARBA" id="ARBA00022448"/>
    </source>
</evidence>
<dbReference type="GO" id="GO:0022857">
    <property type="term" value="F:transmembrane transporter activity"/>
    <property type="evidence" value="ECO:0007669"/>
    <property type="project" value="InterPro"/>
</dbReference>
<evidence type="ECO:0000256" key="3">
    <source>
        <dbReference type="ARBA" id="ARBA00022840"/>
    </source>
</evidence>
<dbReference type="InterPro" id="IPR027417">
    <property type="entry name" value="P-loop_NTPase"/>
</dbReference>
<dbReference type="InterPro" id="IPR050093">
    <property type="entry name" value="ABC_SmlMolc_Importer"/>
</dbReference>
<dbReference type="Pfam" id="PF08402">
    <property type="entry name" value="TOBE_2"/>
    <property type="match status" value="1"/>
</dbReference>
<evidence type="ECO:0000256" key="2">
    <source>
        <dbReference type="ARBA" id="ARBA00022741"/>
    </source>
</evidence>
<dbReference type="PROSITE" id="PS00211">
    <property type="entry name" value="ABC_TRANSPORTER_1"/>
    <property type="match status" value="1"/>
</dbReference>
<dbReference type="Gene3D" id="3.40.50.300">
    <property type="entry name" value="P-loop containing nucleotide triphosphate hydrolases"/>
    <property type="match status" value="1"/>
</dbReference>
<dbReference type="GO" id="GO:0016887">
    <property type="term" value="F:ATP hydrolysis activity"/>
    <property type="evidence" value="ECO:0007669"/>
    <property type="project" value="InterPro"/>
</dbReference>
<dbReference type="OrthoDB" id="9802264at2"/>
<dbReference type="InterPro" id="IPR003439">
    <property type="entry name" value="ABC_transporter-like_ATP-bd"/>
</dbReference>
<accession>A0A1I5ZEL9</accession>
<protein>
    <submittedName>
        <fullName evidence="5">Iron(III) transport system ATP-binding protein</fullName>
    </submittedName>
</protein>
<dbReference type="AlphaFoldDB" id="A0A1I5ZEL9"/>
<keyword evidence="3 5" id="KW-0067">ATP-binding</keyword>
<proteinExistence type="predicted"/>
<dbReference type="PANTHER" id="PTHR42781:SF4">
    <property type="entry name" value="SPERMIDINE_PUTRESCINE IMPORT ATP-BINDING PROTEIN POTA"/>
    <property type="match status" value="1"/>
</dbReference>
<dbReference type="STRING" id="1465490.SAMN05444277_1208"/>
<keyword evidence="1" id="KW-0813">Transport</keyword>
<evidence type="ECO:0000313" key="6">
    <source>
        <dbReference type="Proteomes" id="UP000199031"/>
    </source>
</evidence>
<dbReference type="GO" id="GO:0043190">
    <property type="term" value="C:ATP-binding cassette (ABC) transporter complex"/>
    <property type="evidence" value="ECO:0007669"/>
    <property type="project" value="InterPro"/>
</dbReference>
<dbReference type="InterPro" id="IPR017871">
    <property type="entry name" value="ABC_transporter-like_CS"/>
</dbReference>